<feature type="compositionally biased region" description="Acidic residues" evidence="4">
    <location>
        <begin position="435"/>
        <end position="446"/>
    </location>
</feature>
<dbReference type="OrthoDB" id="77564at2759"/>
<dbReference type="GO" id="GO:0006325">
    <property type="term" value="P:chromatin organization"/>
    <property type="evidence" value="ECO:0007669"/>
    <property type="project" value="InterPro"/>
</dbReference>
<feature type="region of interest" description="Disordered" evidence="4">
    <location>
        <begin position="547"/>
        <end position="577"/>
    </location>
</feature>
<dbReference type="SUPFAM" id="SSF48452">
    <property type="entry name" value="TPR-like"/>
    <property type="match status" value="1"/>
</dbReference>
<organism evidence="5 6">
    <name type="scientific">Hesseltinella vesiculosa</name>
    <dbReference type="NCBI Taxonomy" id="101127"/>
    <lineage>
        <taxon>Eukaryota</taxon>
        <taxon>Fungi</taxon>
        <taxon>Fungi incertae sedis</taxon>
        <taxon>Mucoromycota</taxon>
        <taxon>Mucoromycotina</taxon>
        <taxon>Mucoromycetes</taxon>
        <taxon>Mucorales</taxon>
        <taxon>Cunninghamellaceae</taxon>
        <taxon>Hesseltinella</taxon>
    </lineage>
</organism>
<feature type="compositionally biased region" description="Pro residues" evidence="4">
    <location>
        <begin position="383"/>
        <end position="393"/>
    </location>
</feature>
<feature type="region of interest" description="Disordered" evidence="4">
    <location>
        <begin position="278"/>
        <end position="304"/>
    </location>
</feature>
<evidence type="ECO:0000313" key="6">
    <source>
        <dbReference type="Proteomes" id="UP000242146"/>
    </source>
</evidence>
<comment type="subcellular location">
    <subcellularLocation>
        <location evidence="1">Nucleus</location>
    </subcellularLocation>
</comment>
<sequence>MIRWRTVNQIEEDAEEDANIEILTEHLLTLYQEALKIHQKGNRSLAKTKYEDILANSIMNDEEIEEMTKGNALHSSSLVMLRFLVFKNYATILDDEFMEATPDHQQAIHPIAQKAMDFYFKAVQIDPTERSLWYRLGRLAQYRHHYRVARLAFERGLATTTASSNSIAALLQDNLQHVQLSPLQWKCFESLCQVLYKIGDHALCGQLLTVGFTRYANWPVGNDLKAALAEPTVEEPMETDSLMPVDPSTPCTISIIRPSWHDLLDALLQRYVVDHQIKRHEKKKPPPSSRHHKQDATADESLSCDPPEFINRSIYIQVNEPVDPESHNGQKATQIAQIIPPADAIDQPAPSDAPPDMTPNVASPIKVDNDPETSASAAVSALPPAPMPEPPQPNSAASPSALNKMIVDLTLGEDDSTVTLAKRKQDEMHLKTDDGQDDQDEPDEPEERPVLRASKRQKQKQESEELLKLKMLKEEEELVAKAQELFDLLKDTSDWKRPTPWFNTVQMDVSASDLAHFWDYFDAKVSELSAAESWSADPLDSITADAHKNTHRSKQSQRYQHVKFTKKPQVDTTSQQDLTDNSKQAVLTVIDGLNNHNGGTLESLTRVVLAFLEQQCQSPFNVDQITTNTLLDIMGLLGNEFIHAGLTWVDKSHQIKILLFICEMLVDQLISSIQSYQANFGNIGTSLSIRTRTQMEQQNTLIEKQRAMCTTWIGLLEQKWLGMAIVDMNLCDHDAIKDVSAIDVSTRTDMLRYWMLLGKIAQCSGDAVLATSWYHHCQTMLSSQAMEAVSLHLSCHYDAVISLEAINTKIHSLELDTAIVTASRSFAQKNYADVLKQMEPLLASEIIHLDHHLTEHMFKILSMIAKCYMATEQYLKAWGYYTKLFVSIMSGFVLHGAEAMTADTLSKRKDNTEFYRILVMLDTVMNEIATLMRETNCKEWLPATLDTKVADGLLILLRTTMIYIFRHSDFIPLVNNFASPDSPPHVPSRCTVNSFFNGLITKAWVTTGVLLQQIINEDHDKMVAMATVLQSLHDELGEREICGASKGIFLKYLMMILEKLDMDDDRRSIYQCYHCLYGILLAKEGEAVEEHHANHGEMDKETAEQLYRLVVDDVMERLHRNVSLKHDLKDGIENVAQMFDKLPENNAFVTRNTAVIKAYLEKEINLAIPLKQMQQQSVLPIHDVLTKMPSLTRVYEHIFWIQGRMLRILIKNRAKIVTERTFLDLEEAAEQFMFHVTMHPDDQLGWYDLGTTYMYLAEEELTWSAENINNNRMDIARYQKVAFNAYMKTWHLLKGGRPLPAKLRHEFFSNFGLLLESMACQPMAMAAFCDDTLIRTMDSDGHLHQVPRQSKKPSAKAAYHLCLLLNSCALKYPSADETEYKILYAIGNCYSRLKRPAEEIADWYLRSLRQAPRVANHYIEPLYKLCATLVKHLYSQSIKPEQVTHYVNEIDGLGLSFGQYAAPSNQMNGIASSSTANGHSQTAQPSDAATQPDTFSNAMSIIDLTTTEIIPPPPPQLHDTRSATDIEAFESLFQKLMDIQRHDKKHWHHRPIYRVAWIYDMIYSDKKKAKTELLQLFTLKLMNKGIVNIWKPDLERPGKHFVYMTQYVSMLISLARATKDLESLKYLCRRLRKSTHLILNEKETFQAAMDAFVEVSLHEIDEQRLGKRDLEILMDSYVDFEKFFAMSAKWITSIRHPKLMALQDLWELRRTAYGFADTKALDEALQECFCFIMFQCTIISTLLKNEAEGDACDRVGRSHVMDQVKTLMHSLGSR</sequence>
<keyword evidence="3" id="KW-0539">Nucleus</keyword>
<evidence type="ECO:0000256" key="4">
    <source>
        <dbReference type="SAM" id="MobiDB-lite"/>
    </source>
</evidence>
<dbReference type="GO" id="GO:0005634">
    <property type="term" value="C:nucleus"/>
    <property type="evidence" value="ECO:0007669"/>
    <property type="project" value="UniProtKB-SubCell"/>
</dbReference>
<protein>
    <recommendedName>
        <fullName evidence="7">Histone transcription regulator 3 homolog</fullName>
    </recommendedName>
</protein>
<feature type="region of interest" description="Disordered" evidence="4">
    <location>
        <begin position="344"/>
        <end position="399"/>
    </location>
</feature>
<gene>
    <name evidence="5" type="ORF">DM01DRAFT_1095919</name>
</gene>
<keyword evidence="6" id="KW-1185">Reference proteome</keyword>
<dbReference type="InterPro" id="IPR033053">
    <property type="entry name" value="Hir3/CABIN1"/>
</dbReference>
<dbReference type="PANTHER" id="PTHR15502:SF7">
    <property type="entry name" value="CALCINEURIN-BINDING PROTEIN CABIN-1"/>
    <property type="match status" value="1"/>
</dbReference>
<evidence type="ECO:0000256" key="1">
    <source>
        <dbReference type="ARBA" id="ARBA00004123"/>
    </source>
</evidence>
<dbReference type="Proteomes" id="UP000242146">
    <property type="component" value="Unassembled WGS sequence"/>
</dbReference>
<dbReference type="GO" id="GO:0031491">
    <property type="term" value="F:nucleosome binding"/>
    <property type="evidence" value="ECO:0007669"/>
    <property type="project" value="TreeGrafter"/>
</dbReference>
<evidence type="ECO:0000256" key="2">
    <source>
        <dbReference type="ARBA" id="ARBA00007335"/>
    </source>
</evidence>
<dbReference type="PANTHER" id="PTHR15502">
    <property type="entry name" value="CALCINEURIN-BINDING PROTEIN CABIN 1-RELATED"/>
    <property type="match status" value="1"/>
</dbReference>
<accession>A0A1X2GDH9</accession>
<feature type="region of interest" description="Disordered" evidence="4">
    <location>
        <begin position="1468"/>
        <end position="1492"/>
    </location>
</feature>
<dbReference type="STRING" id="101127.A0A1X2GDH9"/>
<evidence type="ECO:0000256" key="3">
    <source>
        <dbReference type="ARBA" id="ARBA00023242"/>
    </source>
</evidence>
<evidence type="ECO:0000313" key="5">
    <source>
        <dbReference type="EMBL" id="ORX50528.1"/>
    </source>
</evidence>
<feature type="region of interest" description="Disordered" evidence="4">
    <location>
        <begin position="422"/>
        <end position="462"/>
    </location>
</feature>
<dbReference type="InterPro" id="IPR011990">
    <property type="entry name" value="TPR-like_helical_dom_sf"/>
</dbReference>
<feature type="compositionally biased region" description="Basic and acidic residues" evidence="4">
    <location>
        <begin position="423"/>
        <end position="434"/>
    </location>
</feature>
<feature type="compositionally biased region" description="Basic residues" evidence="4">
    <location>
        <begin position="549"/>
        <end position="566"/>
    </location>
</feature>
<comment type="similarity">
    <text evidence="2">Belongs to the HIR3 family.</text>
</comment>
<name>A0A1X2GDH9_9FUNG</name>
<dbReference type="GO" id="GO:0000417">
    <property type="term" value="C:HIR complex"/>
    <property type="evidence" value="ECO:0007669"/>
    <property type="project" value="TreeGrafter"/>
</dbReference>
<feature type="compositionally biased region" description="Basic residues" evidence="4">
    <location>
        <begin position="278"/>
        <end position="293"/>
    </location>
</feature>
<dbReference type="EMBL" id="MCGT01000023">
    <property type="protein sequence ID" value="ORX50528.1"/>
    <property type="molecule type" value="Genomic_DNA"/>
</dbReference>
<proteinExistence type="inferred from homology"/>
<evidence type="ECO:0008006" key="7">
    <source>
        <dbReference type="Google" id="ProtNLM"/>
    </source>
</evidence>
<reference evidence="5 6" key="1">
    <citation type="submission" date="2016-07" db="EMBL/GenBank/DDBJ databases">
        <title>Pervasive Adenine N6-methylation of Active Genes in Fungi.</title>
        <authorList>
            <consortium name="DOE Joint Genome Institute"/>
            <person name="Mondo S.J."/>
            <person name="Dannebaum R.O."/>
            <person name="Kuo R.C."/>
            <person name="Labutti K."/>
            <person name="Haridas S."/>
            <person name="Kuo A."/>
            <person name="Salamov A."/>
            <person name="Ahrendt S.R."/>
            <person name="Lipzen A."/>
            <person name="Sullivan W."/>
            <person name="Andreopoulos W.B."/>
            <person name="Clum A."/>
            <person name="Lindquist E."/>
            <person name="Daum C."/>
            <person name="Ramamoorthy G.K."/>
            <person name="Gryganskyi A."/>
            <person name="Culley D."/>
            <person name="Magnuson J.K."/>
            <person name="James T.Y."/>
            <person name="O'Malley M.A."/>
            <person name="Stajich J.E."/>
            <person name="Spatafora J.W."/>
            <person name="Visel A."/>
            <person name="Grigoriev I.V."/>
        </authorList>
    </citation>
    <scope>NUCLEOTIDE SEQUENCE [LARGE SCALE GENOMIC DNA]</scope>
    <source>
        <strain evidence="5 6">NRRL 3301</strain>
    </source>
</reference>
<comment type="caution">
    <text evidence="5">The sequence shown here is derived from an EMBL/GenBank/DDBJ whole genome shotgun (WGS) entry which is preliminary data.</text>
</comment>